<dbReference type="AlphaFoldDB" id="A0A413YRT5"/>
<sequence>MIIKCPKCDSENVAPIYYGIQHDNNEIRELIDNNKIIYGGSIMLDDQPHEDYGCQECGFRWSLDLLPGMYIKKIRFKVEDFGLGTIDMKTRYVYEIYPDGRWIEYTYQGESNRYTYKDICVTKKENVLRLYNKYQKLFGAPLWKKNIMEA</sequence>
<name>A0A413YRT5_9FIRM</name>
<dbReference type="EMBL" id="QSHM01000018">
    <property type="protein sequence ID" value="RHC11748.1"/>
    <property type="molecule type" value="Genomic_DNA"/>
</dbReference>
<evidence type="ECO:0000313" key="2">
    <source>
        <dbReference type="Proteomes" id="UP000285844"/>
    </source>
</evidence>
<dbReference type="RefSeq" id="WP_118362978.1">
    <property type="nucleotide sequence ID" value="NZ_QSHM01000018.1"/>
</dbReference>
<evidence type="ECO:0000313" key="1">
    <source>
        <dbReference type="EMBL" id="RHC11748.1"/>
    </source>
</evidence>
<accession>A0A413YRT5</accession>
<dbReference type="Proteomes" id="UP000285844">
    <property type="component" value="Unassembled WGS sequence"/>
</dbReference>
<proteinExistence type="predicted"/>
<reference evidence="1 2" key="1">
    <citation type="submission" date="2018-08" db="EMBL/GenBank/DDBJ databases">
        <title>A genome reference for cultivated species of the human gut microbiota.</title>
        <authorList>
            <person name="Zou Y."/>
            <person name="Xue W."/>
            <person name="Luo G."/>
        </authorList>
    </citation>
    <scope>NUCLEOTIDE SEQUENCE [LARGE SCALE GENOMIC DNA]</scope>
    <source>
        <strain evidence="1 2">AM37-3BH</strain>
    </source>
</reference>
<organism evidence="1 2">
    <name type="scientific">Lachnospira eligens</name>
    <dbReference type="NCBI Taxonomy" id="39485"/>
    <lineage>
        <taxon>Bacteria</taxon>
        <taxon>Bacillati</taxon>
        <taxon>Bacillota</taxon>
        <taxon>Clostridia</taxon>
        <taxon>Lachnospirales</taxon>
        <taxon>Lachnospiraceae</taxon>
        <taxon>Lachnospira</taxon>
    </lineage>
</organism>
<gene>
    <name evidence="1" type="ORF">DW858_12605</name>
</gene>
<comment type="caution">
    <text evidence="1">The sequence shown here is derived from an EMBL/GenBank/DDBJ whole genome shotgun (WGS) entry which is preliminary data.</text>
</comment>
<protein>
    <submittedName>
        <fullName evidence="1">Uncharacterized protein</fullName>
    </submittedName>
</protein>